<dbReference type="VEuPathDB" id="VectorBase:GPAI007656"/>
<reference evidence="2" key="1">
    <citation type="submission" date="2014-03" db="EMBL/GenBank/DDBJ databases">
        <authorList>
            <person name="Aksoy S."/>
            <person name="Warren W."/>
            <person name="Wilson R.K."/>
        </authorList>
    </citation>
    <scope>NUCLEOTIDE SEQUENCE [LARGE SCALE GENOMIC DNA]</scope>
    <source>
        <strain evidence="2">IAEA</strain>
    </source>
</reference>
<proteinExistence type="predicted"/>
<reference evidence="1" key="2">
    <citation type="submission" date="2020-05" db="UniProtKB">
        <authorList>
            <consortium name="EnsemblMetazoa"/>
        </authorList>
    </citation>
    <scope>IDENTIFICATION</scope>
    <source>
        <strain evidence="1">IAEA</strain>
    </source>
</reference>
<evidence type="ECO:0000313" key="2">
    <source>
        <dbReference type="Proteomes" id="UP000092445"/>
    </source>
</evidence>
<protein>
    <submittedName>
        <fullName evidence="1">Uncharacterized protein</fullName>
    </submittedName>
</protein>
<accession>A0A1A9Z992</accession>
<keyword evidence="2" id="KW-1185">Reference proteome</keyword>
<organism evidence="1 2">
    <name type="scientific">Glossina pallidipes</name>
    <name type="common">Tsetse fly</name>
    <dbReference type="NCBI Taxonomy" id="7398"/>
    <lineage>
        <taxon>Eukaryota</taxon>
        <taxon>Metazoa</taxon>
        <taxon>Ecdysozoa</taxon>
        <taxon>Arthropoda</taxon>
        <taxon>Hexapoda</taxon>
        <taxon>Insecta</taxon>
        <taxon>Pterygota</taxon>
        <taxon>Neoptera</taxon>
        <taxon>Endopterygota</taxon>
        <taxon>Diptera</taxon>
        <taxon>Brachycera</taxon>
        <taxon>Muscomorpha</taxon>
        <taxon>Hippoboscoidea</taxon>
        <taxon>Glossinidae</taxon>
        <taxon>Glossina</taxon>
    </lineage>
</organism>
<sequence length="114" mass="13333">MYLNPPGHMFAFKVLSAKCTQTETLLTQFTLKYACGSLLLLYKQLNKKPWRPTDENNNNTRYNNDTPYIVNKKNHLGQYCSPNQNLLELIIWVDFFAYSDYICGLNPDYRPSIN</sequence>
<evidence type="ECO:0000313" key="1">
    <source>
        <dbReference type="EnsemblMetazoa" id="GPAI007656-PA"/>
    </source>
</evidence>
<dbReference type="EnsemblMetazoa" id="GPAI007656-RA">
    <property type="protein sequence ID" value="GPAI007656-PA"/>
    <property type="gene ID" value="GPAI007656"/>
</dbReference>
<name>A0A1A9Z992_GLOPL</name>
<dbReference type="Proteomes" id="UP000092445">
    <property type="component" value="Unassembled WGS sequence"/>
</dbReference>
<dbReference type="AlphaFoldDB" id="A0A1A9Z992"/>